<reference evidence="1 2" key="1">
    <citation type="journal article" date="2024" name="G3 (Bethesda)">
        <title>Genome assembly of Hibiscus sabdariffa L. provides insights into metabolisms of medicinal natural products.</title>
        <authorList>
            <person name="Kim T."/>
        </authorList>
    </citation>
    <scope>NUCLEOTIDE SEQUENCE [LARGE SCALE GENOMIC DNA]</scope>
    <source>
        <strain evidence="1">TK-2024</strain>
        <tissue evidence="1">Old leaves</tissue>
    </source>
</reference>
<comment type="caution">
    <text evidence="1">The sequence shown here is derived from an EMBL/GenBank/DDBJ whole genome shotgun (WGS) entry which is preliminary data.</text>
</comment>
<dbReference type="EMBL" id="JBBPBN010000002">
    <property type="protein sequence ID" value="KAK9044782.1"/>
    <property type="molecule type" value="Genomic_DNA"/>
</dbReference>
<name>A0ABR2U5S5_9ROSI</name>
<evidence type="ECO:0000313" key="1">
    <source>
        <dbReference type="EMBL" id="KAK9044782.1"/>
    </source>
</evidence>
<sequence length="102" mass="10927">MESDDIRVRGREQSPAKRLLGKRGNVGMSPGTTLEMTSRMALSHPLIFARTGSSGKDFAGVGAEINLASPDLSVGSLIFSFTFSFVSAKSNASKWQMISPFV</sequence>
<proteinExistence type="predicted"/>
<gene>
    <name evidence="1" type="ORF">V6N11_058674</name>
</gene>
<accession>A0ABR2U5S5</accession>
<organism evidence="1 2">
    <name type="scientific">Hibiscus sabdariffa</name>
    <name type="common">roselle</name>
    <dbReference type="NCBI Taxonomy" id="183260"/>
    <lineage>
        <taxon>Eukaryota</taxon>
        <taxon>Viridiplantae</taxon>
        <taxon>Streptophyta</taxon>
        <taxon>Embryophyta</taxon>
        <taxon>Tracheophyta</taxon>
        <taxon>Spermatophyta</taxon>
        <taxon>Magnoliopsida</taxon>
        <taxon>eudicotyledons</taxon>
        <taxon>Gunneridae</taxon>
        <taxon>Pentapetalae</taxon>
        <taxon>rosids</taxon>
        <taxon>malvids</taxon>
        <taxon>Malvales</taxon>
        <taxon>Malvaceae</taxon>
        <taxon>Malvoideae</taxon>
        <taxon>Hibiscus</taxon>
    </lineage>
</organism>
<keyword evidence="2" id="KW-1185">Reference proteome</keyword>
<evidence type="ECO:0000313" key="2">
    <source>
        <dbReference type="Proteomes" id="UP001396334"/>
    </source>
</evidence>
<dbReference type="Proteomes" id="UP001396334">
    <property type="component" value="Unassembled WGS sequence"/>
</dbReference>
<protein>
    <submittedName>
        <fullName evidence="1">Uncharacterized protein</fullName>
    </submittedName>
</protein>